<proteinExistence type="evidence at transcript level"/>
<gene>
    <name evidence="9" type="primary">CyCHI1</name>
</gene>
<comment type="pathway">
    <text evidence="1">Secondary metabolite biosynthesis; flavonoid biosynthesis.</text>
</comment>
<evidence type="ECO:0000256" key="5">
    <source>
        <dbReference type="ARBA" id="ARBA00025429"/>
    </source>
</evidence>
<keyword evidence="4" id="KW-0284">Flavonoid biosynthesis</keyword>
<dbReference type="Gene3D" id="3.50.70.10">
    <property type="match status" value="1"/>
</dbReference>
<dbReference type="GO" id="GO:0009813">
    <property type="term" value="P:flavonoid biosynthetic process"/>
    <property type="evidence" value="ECO:0007669"/>
    <property type="project" value="UniProtKB-UniPathway"/>
</dbReference>
<evidence type="ECO:0000256" key="4">
    <source>
        <dbReference type="ARBA" id="ARBA00023241"/>
    </source>
</evidence>
<dbReference type="PANTHER" id="PTHR28039:SF8">
    <property type="entry name" value="CHALCONE--FLAVANONE ISOMERASE 1-RELATED"/>
    <property type="match status" value="1"/>
</dbReference>
<dbReference type="EMBL" id="LC422751">
    <property type="protein sequence ID" value="BBG28365.1"/>
    <property type="molecule type" value="mRNA"/>
</dbReference>
<evidence type="ECO:0000256" key="1">
    <source>
        <dbReference type="ARBA" id="ARBA00004966"/>
    </source>
</evidence>
<evidence type="ECO:0000256" key="3">
    <source>
        <dbReference type="ARBA" id="ARBA00023235"/>
    </source>
</evidence>
<evidence type="ECO:0000259" key="8">
    <source>
        <dbReference type="Pfam" id="PF02431"/>
    </source>
</evidence>
<dbReference type="Pfam" id="PF02431">
    <property type="entry name" value="Chalcone"/>
    <property type="match status" value="1"/>
</dbReference>
<dbReference type="InterPro" id="IPR016088">
    <property type="entry name" value="Chalcone_isomerase_3-sand"/>
</dbReference>
<keyword evidence="3 9" id="KW-0413">Isomerase</keyword>
<sequence>MAETPATPVEVEGVTFPAEFTSPATSKPLFLGGAGARGIEVGGKFIAVTVIGVYLEAAAIPAIAGKWKGKKAEELAGSVEYYRDIITGSFEKLTRVTMLLPLTGQQYSEKVAENCIAAWKAAGVYTGEEEAAINKFLEIFKPKSFPPGTSIIFTHSPHGSLTIGFLEEGGGPVAATGVVENKKLTNAVLESIIGEKGVSPAAKQSLAQRISEFLNKKEEEEGIWL</sequence>
<dbReference type="InterPro" id="IPR044164">
    <property type="entry name" value="CFI"/>
</dbReference>
<dbReference type="PANTHER" id="PTHR28039">
    <property type="entry name" value="CHALCONE--FLAVONONE ISOMERASE 1-RELATED"/>
    <property type="match status" value="1"/>
</dbReference>
<feature type="domain" description="Chalcone isomerase" evidence="8">
    <location>
        <begin position="11"/>
        <end position="213"/>
    </location>
</feature>
<dbReference type="InterPro" id="IPR016087">
    <property type="entry name" value="Chalcone_isomerase"/>
</dbReference>
<dbReference type="GO" id="GO:0045430">
    <property type="term" value="F:chalcone isomerase activity"/>
    <property type="evidence" value="ECO:0007669"/>
    <property type="project" value="UniProtKB-EC"/>
</dbReference>
<comment type="catalytic activity">
    <reaction evidence="6">
        <text>a chalcone = a flavanone.</text>
        <dbReference type="EC" id="5.5.1.6"/>
    </reaction>
</comment>
<reference evidence="9" key="1">
    <citation type="journal article" date="2019" name="Plant Sci.">
        <title>Floral organ- and temperature-dependent regulation of anthocyanin biosynthesis in Cymbidium hybrid flowers.</title>
        <authorList>
            <person name="Nakatsuka T."/>
            <person name="Suzuki T."/>
            <person name="Harada K."/>
            <person name="Kobayashi Y."/>
            <person name="Dohra H."/>
            <person name="Ohno H."/>
        </authorList>
    </citation>
    <scope>NUCLEOTIDE SEQUENCE</scope>
</reference>
<protein>
    <recommendedName>
        <fullName evidence="7">Chalcone-flavonone isomerase family protein</fullName>
    </recommendedName>
</protein>
<name>A0A5A4PVN5_9ASPA</name>
<dbReference type="UniPathway" id="UPA00154"/>
<dbReference type="AlphaFoldDB" id="A0A5A4PVN5"/>
<dbReference type="InterPro" id="IPR016089">
    <property type="entry name" value="Chalcone_isomerase_bundle_sf"/>
</dbReference>
<comment type="function">
    <text evidence="5">Catalyzes the intramolecular cyclization of bicyclic chalcones into tricyclic (S)-flavanones. Responsible for the isomerization of 4,2',4',6'-tetrahydroxychalcone (also termed chalcone) into naringenin.</text>
</comment>
<evidence type="ECO:0000256" key="7">
    <source>
        <dbReference type="RuleBase" id="RU361158"/>
    </source>
</evidence>
<evidence type="ECO:0000313" key="9">
    <source>
        <dbReference type="EMBL" id="BBG28365.1"/>
    </source>
</evidence>
<accession>A0A5A4PVN5</accession>
<comment type="similarity">
    <text evidence="2 7">Belongs to the chalcone isomerase family.</text>
</comment>
<organism evidence="9">
    <name type="scientific">Cymbidium hybrid cultivar</name>
    <dbReference type="NCBI Taxonomy" id="28471"/>
    <lineage>
        <taxon>Eukaryota</taxon>
        <taxon>Viridiplantae</taxon>
        <taxon>Streptophyta</taxon>
        <taxon>Embryophyta</taxon>
        <taxon>Tracheophyta</taxon>
        <taxon>Spermatophyta</taxon>
        <taxon>Magnoliopsida</taxon>
        <taxon>Liliopsida</taxon>
        <taxon>Asparagales</taxon>
        <taxon>Orchidaceae</taxon>
        <taxon>Epidendroideae</taxon>
        <taxon>Cymbidieae</taxon>
        <taxon>Cymbidiinae</taxon>
        <taxon>Cymbidium</taxon>
    </lineage>
</organism>
<dbReference type="SUPFAM" id="SSF54626">
    <property type="entry name" value="Chalcone isomerase"/>
    <property type="match status" value="1"/>
</dbReference>
<evidence type="ECO:0000256" key="2">
    <source>
        <dbReference type="ARBA" id="ARBA00007166"/>
    </source>
</evidence>
<evidence type="ECO:0000256" key="6">
    <source>
        <dbReference type="ARBA" id="ARBA00034056"/>
    </source>
</evidence>
<dbReference type="InterPro" id="IPR036298">
    <property type="entry name" value="Chalcone_isomerase_sf"/>
</dbReference>
<dbReference type="Gene3D" id="1.10.890.20">
    <property type="match status" value="1"/>
</dbReference>